<feature type="transmembrane region" description="Helical" evidence="1">
    <location>
        <begin position="40"/>
        <end position="61"/>
    </location>
</feature>
<evidence type="ECO:0000313" key="2">
    <source>
        <dbReference type="EMBL" id="MDK2562357.1"/>
    </source>
</evidence>
<protein>
    <submittedName>
        <fullName evidence="2">Uncharacterized protein</fullName>
    </submittedName>
</protein>
<dbReference type="EMBL" id="JASKYM010000001">
    <property type="protein sequence ID" value="MDK2562357.1"/>
    <property type="molecule type" value="Genomic_DNA"/>
</dbReference>
<feature type="transmembrane region" description="Helical" evidence="1">
    <location>
        <begin position="7"/>
        <end position="28"/>
    </location>
</feature>
<evidence type="ECO:0000256" key="1">
    <source>
        <dbReference type="SAM" id="Phobius"/>
    </source>
</evidence>
<dbReference type="RefSeq" id="WP_284131337.1">
    <property type="nucleotide sequence ID" value="NZ_JASKYM010000001.1"/>
</dbReference>
<gene>
    <name evidence="2" type="ORF">QOZ84_02260</name>
</gene>
<accession>A0ABT7E6Q4</accession>
<keyword evidence="3" id="KW-1185">Reference proteome</keyword>
<dbReference type="Proteomes" id="UP001301012">
    <property type="component" value="Unassembled WGS sequence"/>
</dbReference>
<organism evidence="2 3">
    <name type="scientific">Romboutsia sedimentorum</name>
    <dbReference type="NCBI Taxonomy" id="1368474"/>
    <lineage>
        <taxon>Bacteria</taxon>
        <taxon>Bacillati</taxon>
        <taxon>Bacillota</taxon>
        <taxon>Clostridia</taxon>
        <taxon>Peptostreptococcales</taxon>
        <taxon>Peptostreptococcaceae</taxon>
        <taxon>Romboutsia</taxon>
    </lineage>
</organism>
<comment type="caution">
    <text evidence="2">The sequence shown here is derived from an EMBL/GenBank/DDBJ whole genome shotgun (WGS) entry which is preliminary data.</text>
</comment>
<name>A0ABT7E6Q4_9FIRM</name>
<proteinExistence type="predicted"/>
<reference evidence="2 3" key="1">
    <citation type="submission" date="2023-05" db="EMBL/GenBank/DDBJ databases">
        <title>Rombocin, a short stable natural nisin variant, displays selective antimicrobial activity against Listeria monocytogenes and employs dual mode of action to kill target bacterial strains.</title>
        <authorList>
            <person name="Wambui J."/>
            <person name="Stephan R."/>
            <person name="Kuipers O.P."/>
        </authorList>
    </citation>
    <scope>NUCLEOTIDE SEQUENCE [LARGE SCALE GENOMIC DNA]</scope>
    <source>
        <strain evidence="2 3">RC002</strain>
    </source>
</reference>
<sequence>MKNLKHYFIIASILMFLSAIMFFIHYLVFGQALNTAYYSLMNLCFIPLNSLVVTIILEKLIDSKAKKQRMDKLNMLVGIFFTEVGCKLMRLMISADKEAKNAIKSFSDLDKIKTIVLNHDYKIDMNCIDLDILEKLLVDNSNFFINLISNESLHQHEIFTDLLMSVVHLKDEIVFIKNDGNGEINISHLENDILRTYKNIAIQWVYYLEYLNKSYPFLYNNAIRINPFKFEETIEG</sequence>
<evidence type="ECO:0000313" key="3">
    <source>
        <dbReference type="Proteomes" id="UP001301012"/>
    </source>
</evidence>
<keyword evidence="1" id="KW-0812">Transmembrane</keyword>
<keyword evidence="1" id="KW-1133">Transmembrane helix</keyword>
<keyword evidence="1" id="KW-0472">Membrane</keyword>